<evidence type="ECO:0000256" key="1">
    <source>
        <dbReference type="SAM" id="MobiDB-lite"/>
    </source>
</evidence>
<evidence type="ECO:0000313" key="3">
    <source>
        <dbReference type="EMBL" id="MEC0276854.1"/>
    </source>
</evidence>
<proteinExistence type="predicted"/>
<feature type="domain" description="S1 motif" evidence="2">
    <location>
        <begin position="163"/>
        <end position="234"/>
    </location>
</feature>
<reference evidence="3 4" key="1">
    <citation type="submission" date="2023-03" db="EMBL/GenBank/DDBJ databases">
        <title>Bacillus Genome Sequencing.</title>
        <authorList>
            <person name="Dunlap C."/>
        </authorList>
    </citation>
    <scope>NUCLEOTIDE SEQUENCE [LARGE SCALE GENOMIC DNA]</scope>
    <source>
        <strain evidence="3 4">B-41290</strain>
    </source>
</reference>
<dbReference type="Proteomes" id="UP001307168">
    <property type="component" value="Unassembled WGS sequence"/>
</dbReference>
<dbReference type="PANTHER" id="PTHR10724:SF10">
    <property type="entry name" value="S1 RNA-BINDING DOMAIN-CONTAINING PROTEIN 1"/>
    <property type="match status" value="1"/>
</dbReference>
<dbReference type="EMBL" id="JARNBH010000042">
    <property type="protein sequence ID" value="MEC0276854.1"/>
    <property type="molecule type" value="Genomic_DNA"/>
</dbReference>
<dbReference type="GO" id="GO:0003735">
    <property type="term" value="F:structural constituent of ribosome"/>
    <property type="evidence" value="ECO:0007669"/>
    <property type="project" value="TreeGrafter"/>
</dbReference>
<dbReference type="AlphaFoldDB" id="A0AAW9NGK7"/>
<accession>A0AAW9NGK7</accession>
<name>A0AAW9NGK7_9BACI</name>
<dbReference type="InterPro" id="IPR012340">
    <property type="entry name" value="NA-bd_OB-fold"/>
</dbReference>
<evidence type="ECO:0000259" key="2">
    <source>
        <dbReference type="PROSITE" id="PS50126"/>
    </source>
</evidence>
<dbReference type="PROSITE" id="PS50126">
    <property type="entry name" value="S1"/>
    <property type="match status" value="1"/>
</dbReference>
<dbReference type="PANTHER" id="PTHR10724">
    <property type="entry name" value="30S RIBOSOMAL PROTEIN S1"/>
    <property type="match status" value="1"/>
</dbReference>
<dbReference type="SMART" id="SM00316">
    <property type="entry name" value="S1"/>
    <property type="match status" value="1"/>
</dbReference>
<dbReference type="RefSeq" id="WP_367408395.1">
    <property type="nucleotide sequence ID" value="NZ_JARNBH010000042.1"/>
</dbReference>
<feature type="compositionally biased region" description="Basic and acidic residues" evidence="1">
    <location>
        <begin position="111"/>
        <end position="123"/>
    </location>
</feature>
<dbReference type="GO" id="GO:0006412">
    <property type="term" value="P:translation"/>
    <property type="evidence" value="ECO:0007669"/>
    <property type="project" value="TreeGrafter"/>
</dbReference>
<keyword evidence="4" id="KW-1185">Reference proteome</keyword>
<feature type="region of interest" description="Disordered" evidence="1">
    <location>
        <begin position="77"/>
        <end position="99"/>
    </location>
</feature>
<dbReference type="InterPro" id="IPR050437">
    <property type="entry name" value="Ribos_protein_bS1-like"/>
</dbReference>
<dbReference type="Pfam" id="PF00575">
    <property type="entry name" value="S1"/>
    <property type="match status" value="1"/>
</dbReference>
<gene>
    <name evidence="3" type="ORF">P4706_28090</name>
</gene>
<sequence length="363" mass="40872">MATLAISDDLNNDVLEELMEFEMKKVKGEPVDGVTAYLNQLVAKYESKGLTFGAARNRYYGQVRGMFDDDIFPAKNDNDEVITNSDDEENEPETTTIGDSLPKEVKAKLRLVEKTPVEDKKEPSSSPEPPKPKTYDLDASIENFSNSHNVKDIPSKKVKYLPGHRVTVKVLSVRPYGALVETTSDDRTQGLIHISQVKDHYIDDVSKYFGIDDVIEDVKILKIEKDGKLNLSTKDTRLPMKVKEETKLTPPVVNPEEFKPLAEMVNQYANAYSSTPVLNTLSSEDNDWKDDEGIDADLLDMMEFIKGQVGAISPQAEELLKEIKAKQSTFNLSRAIFEVEKSFEPDLGLLYMQQVKKRLDEGL</sequence>
<dbReference type="Gene3D" id="2.40.50.140">
    <property type="entry name" value="Nucleic acid-binding proteins"/>
    <property type="match status" value="1"/>
</dbReference>
<protein>
    <submittedName>
        <fullName evidence="3">S1 RNA-binding domain-containing protein</fullName>
    </submittedName>
</protein>
<evidence type="ECO:0000313" key="4">
    <source>
        <dbReference type="Proteomes" id="UP001307168"/>
    </source>
</evidence>
<organism evidence="3 4">
    <name type="scientific">Peribacillus castrilensis</name>
    <dbReference type="NCBI Taxonomy" id="2897690"/>
    <lineage>
        <taxon>Bacteria</taxon>
        <taxon>Bacillati</taxon>
        <taxon>Bacillota</taxon>
        <taxon>Bacilli</taxon>
        <taxon>Bacillales</taxon>
        <taxon>Bacillaceae</taxon>
        <taxon>Peribacillus</taxon>
    </lineage>
</organism>
<dbReference type="InterPro" id="IPR003029">
    <property type="entry name" value="S1_domain"/>
</dbReference>
<feature type="region of interest" description="Disordered" evidence="1">
    <location>
        <begin position="111"/>
        <end position="135"/>
    </location>
</feature>
<comment type="caution">
    <text evidence="3">The sequence shown here is derived from an EMBL/GenBank/DDBJ whole genome shotgun (WGS) entry which is preliminary data.</text>
</comment>
<dbReference type="GO" id="GO:0003729">
    <property type="term" value="F:mRNA binding"/>
    <property type="evidence" value="ECO:0007669"/>
    <property type="project" value="TreeGrafter"/>
</dbReference>
<dbReference type="SUPFAM" id="SSF50249">
    <property type="entry name" value="Nucleic acid-binding proteins"/>
    <property type="match status" value="1"/>
</dbReference>